<evidence type="ECO:0000313" key="12">
    <source>
        <dbReference type="Proteomes" id="UP000678393"/>
    </source>
</evidence>
<evidence type="ECO:0000256" key="7">
    <source>
        <dbReference type="ARBA" id="ARBA00022989"/>
    </source>
</evidence>
<gene>
    <name evidence="11" type="ORF">CUNI_LOCUS15449</name>
</gene>
<name>A0A8S3ZTQ2_9EUPU</name>
<evidence type="ECO:0000256" key="5">
    <source>
        <dbReference type="ARBA" id="ARBA00022692"/>
    </source>
</evidence>
<keyword evidence="4" id="KW-0808">Transferase</keyword>
<sequence>LPISHYSLLVFGTRKRLLILALVTTAYIWSLTSHDWWQCHVRYLFHLPRDEKSSDGVLSTHFRVCRSQPQQSQLTLAKDPNNTDSSIHRKETSLISKDASLSLVYRNKWVGFPEIMGYNCSEALFSKTKNNHFPRTVGRKSNKRFVNDSRDCADFRRDHGFTRYPSVSDEERIFPIAFIILFHSDLDQAIFLLRAIYRPHNVYCLSVDVYSGDEIIQALERIVYAGFSRLMADIDCMMDLLKRPEPWKYVINMPGQQFPLRTNLELVRILKLLNGSNNVETSSKEKVASVANRHRNKYTYRINNTTGKLEPVKTSEKNQPPPHGIKLMKGSTYAALSREFVQFAVHHPIAHDFLEWNKNVLSPDEYFWSTLHDTRVVKVPGGVS</sequence>
<keyword evidence="9" id="KW-0325">Glycoprotein</keyword>
<evidence type="ECO:0000256" key="4">
    <source>
        <dbReference type="ARBA" id="ARBA00022679"/>
    </source>
</evidence>
<feature type="non-terminal residue" evidence="11">
    <location>
        <position position="1"/>
    </location>
</feature>
<dbReference type="GO" id="GO:0016020">
    <property type="term" value="C:membrane"/>
    <property type="evidence" value="ECO:0007669"/>
    <property type="project" value="UniProtKB-SubCell"/>
</dbReference>
<comment type="similarity">
    <text evidence="10">Belongs to the glycosyltransferase 14 family.</text>
</comment>
<evidence type="ECO:0000256" key="2">
    <source>
        <dbReference type="ARBA" id="ARBA00004922"/>
    </source>
</evidence>
<protein>
    <submittedName>
        <fullName evidence="11">Uncharacterized protein</fullName>
    </submittedName>
</protein>
<dbReference type="Proteomes" id="UP000678393">
    <property type="component" value="Unassembled WGS sequence"/>
</dbReference>
<evidence type="ECO:0000256" key="1">
    <source>
        <dbReference type="ARBA" id="ARBA00004606"/>
    </source>
</evidence>
<reference evidence="11" key="1">
    <citation type="submission" date="2021-04" db="EMBL/GenBank/DDBJ databases">
        <authorList>
            <consortium name="Molecular Ecology Group"/>
        </authorList>
    </citation>
    <scope>NUCLEOTIDE SEQUENCE</scope>
</reference>
<keyword evidence="12" id="KW-1185">Reference proteome</keyword>
<keyword evidence="3" id="KW-0328">Glycosyltransferase</keyword>
<dbReference type="AlphaFoldDB" id="A0A8S3ZTQ2"/>
<evidence type="ECO:0000256" key="10">
    <source>
        <dbReference type="ARBA" id="ARBA00038150"/>
    </source>
</evidence>
<evidence type="ECO:0000256" key="3">
    <source>
        <dbReference type="ARBA" id="ARBA00022676"/>
    </source>
</evidence>
<evidence type="ECO:0000256" key="8">
    <source>
        <dbReference type="ARBA" id="ARBA00023136"/>
    </source>
</evidence>
<evidence type="ECO:0000313" key="11">
    <source>
        <dbReference type="EMBL" id="CAG5129891.1"/>
    </source>
</evidence>
<keyword evidence="5" id="KW-0812">Transmembrane</keyword>
<evidence type="ECO:0000256" key="6">
    <source>
        <dbReference type="ARBA" id="ARBA00022968"/>
    </source>
</evidence>
<dbReference type="GO" id="GO:0008375">
    <property type="term" value="F:acetylglucosaminyltransferase activity"/>
    <property type="evidence" value="ECO:0007669"/>
    <property type="project" value="TreeGrafter"/>
</dbReference>
<keyword evidence="6" id="KW-0735">Signal-anchor</keyword>
<dbReference type="PANTHER" id="PTHR19297">
    <property type="entry name" value="GLYCOSYLTRANSFERASE 14 FAMILY MEMBER"/>
    <property type="match status" value="1"/>
</dbReference>
<dbReference type="Pfam" id="PF02485">
    <property type="entry name" value="Branch"/>
    <property type="match status" value="1"/>
</dbReference>
<dbReference type="PANTHER" id="PTHR19297:SF191">
    <property type="entry name" value="PROTEIN XYLOSYLTRANSFERASE"/>
    <property type="match status" value="1"/>
</dbReference>
<feature type="non-terminal residue" evidence="11">
    <location>
        <position position="384"/>
    </location>
</feature>
<dbReference type="OrthoDB" id="2019572at2759"/>
<organism evidence="11 12">
    <name type="scientific">Candidula unifasciata</name>
    <dbReference type="NCBI Taxonomy" id="100452"/>
    <lineage>
        <taxon>Eukaryota</taxon>
        <taxon>Metazoa</taxon>
        <taxon>Spiralia</taxon>
        <taxon>Lophotrochozoa</taxon>
        <taxon>Mollusca</taxon>
        <taxon>Gastropoda</taxon>
        <taxon>Heterobranchia</taxon>
        <taxon>Euthyneura</taxon>
        <taxon>Panpulmonata</taxon>
        <taxon>Eupulmonata</taxon>
        <taxon>Stylommatophora</taxon>
        <taxon>Helicina</taxon>
        <taxon>Helicoidea</taxon>
        <taxon>Geomitridae</taxon>
        <taxon>Candidula</taxon>
    </lineage>
</organism>
<dbReference type="InterPro" id="IPR003406">
    <property type="entry name" value="Glyco_trans_14"/>
</dbReference>
<dbReference type="EMBL" id="CAJHNH020003739">
    <property type="protein sequence ID" value="CAG5129891.1"/>
    <property type="molecule type" value="Genomic_DNA"/>
</dbReference>
<comment type="caution">
    <text evidence="11">The sequence shown here is derived from an EMBL/GenBank/DDBJ whole genome shotgun (WGS) entry which is preliminary data.</text>
</comment>
<comment type="pathway">
    <text evidence="2">Protein modification; protein glycosylation.</text>
</comment>
<keyword evidence="7" id="KW-1133">Transmembrane helix</keyword>
<keyword evidence="8" id="KW-0472">Membrane</keyword>
<comment type="subcellular location">
    <subcellularLocation>
        <location evidence="1">Membrane</location>
        <topology evidence="1">Single-pass type II membrane protein</topology>
    </subcellularLocation>
</comment>
<accession>A0A8S3ZTQ2</accession>
<proteinExistence type="inferred from homology"/>
<evidence type="ECO:0000256" key="9">
    <source>
        <dbReference type="ARBA" id="ARBA00023180"/>
    </source>
</evidence>